<dbReference type="AlphaFoldDB" id="G8BMN5"/>
<dbReference type="STRING" id="1071381.G8BMN5"/>
<evidence type="ECO:0000256" key="1">
    <source>
        <dbReference type="SAM" id="MobiDB-lite"/>
    </source>
</evidence>
<protein>
    <recommendedName>
        <fullName evidence="2">Autophagy protein Atg19/Atg34 C-terminal domain-containing protein</fullName>
    </recommendedName>
</protein>
<dbReference type="Pfam" id="PF12744">
    <property type="entry name" value="ATG19"/>
    <property type="match status" value="1"/>
</dbReference>
<gene>
    <name evidence="3" type="primary">TPHA0A00780</name>
    <name evidence="3" type="ordered locus">TPHA_0A00780</name>
</gene>
<evidence type="ECO:0000313" key="4">
    <source>
        <dbReference type="Proteomes" id="UP000005666"/>
    </source>
</evidence>
<accession>G8BMN5</accession>
<evidence type="ECO:0000259" key="2">
    <source>
        <dbReference type="Pfam" id="PF12744"/>
    </source>
</evidence>
<dbReference type="RefSeq" id="XP_003683597.1">
    <property type="nucleotide sequence ID" value="XM_003683549.1"/>
</dbReference>
<organism evidence="3 4">
    <name type="scientific">Tetrapisispora phaffii (strain ATCC 24235 / CBS 4417 / NBRC 1672 / NRRL Y-8282 / UCD 70-5)</name>
    <name type="common">Yeast</name>
    <name type="synonym">Fabospora phaffii</name>
    <dbReference type="NCBI Taxonomy" id="1071381"/>
    <lineage>
        <taxon>Eukaryota</taxon>
        <taxon>Fungi</taxon>
        <taxon>Dikarya</taxon>
        <taxon>Ascomycota</taxon>
        <taxon>Saccharomycotina</taxon>
        <taxon>Saccharomycetes</taxon>
        <taxon>Saccharomycetales</taxon>
        <taxon>Saccharomycetaceae</taxon>
        <taxon>Tetrapisispora</taxon>
    </lineage>
</organism>
<proteinExistence type="predicted"/>
<dbReference type="GeneID" id="11532309"/>
<feature type="domain" description="Autophagy protein Atg19/Atg34 C-terminal" evidence="2">
    <location>
        <begin position="141"/>
        <end position="398"/>
    </location>
</feature>
<sequence length="409" mass="46550">MSKYFLSHLIEEYFGIKYAFSTCTIAIKTVFSEDLSILQNTNTDTILDSDKSIKEFSFKCSNGNPGLITVVKNRGHNDHNFANSNDCVMIPRSRWETMVSCIKQLEEFSLSSNGMEREHINNNNNNNNKIGQQKVKYHDTIIDIPESNSKVYDFFSKIETVSELEEVMNGYLKWKEVEQRDNVCDQEINNKNEVVGHPSVRSDISSKPGTDDLVNENQVVLAVEITKSDYLIEFNVIHEGEKDLPSDLRLAYHDESIKINDLPLGKHPLKAGRNKTIKCNTFNLLNTTTGGVTSSNNHTTRQNYIYIYDPSDDSVQYIANIATPQTKVYLEKAPMLSAHNLQKYEMLSSPSLLKEQNNNTQSKSEDDNDIISTTVTNTTLSHNPRNTKSTNSRRISDWEDYELLSDSDI</sequence>
<dbReference type="OrthoDB" id="661148at2759"/>
<dbReference type="KEGG" id="tpf:TPHA_0A00780"/>
<dbReference type="EMBL" id="HE612856">
    <property type="protein sequence ID" value="CCE61163.1"/>
    <property type="molecule type" value="Genomic_DNA"/>
</dbReference>
<dbReference type="HOGENOM" id="CLU_672973_0_0_1"/>
<dbReference type="InterPro" id="IPR024543">
    <property type="entry name" value="Atg19/Atg34_C"/>
</dbReference>
<feature type="compositionally biased region" description="Polar residues" evidence="1">
    <location>
        <begin position="370"/>
        <end position="392"/>
    </location>
</feature>
<name>G8BMN5_TETPH</name>
<keyword evidence="4" id="KW-1185">Reference proteome</keyword>
<reference evidence="3 4" key="1">
    <citation type="journal article" date="2011" name="Proc. Natl. Acad. Sci. U.S.A.">
        <title>Evolutionary erosion of yeast sex chromosomes by mating-type switching accidents.</title>
        <authorList>
            <person name="Gordon J.L."/>
            <person name="Armisen D."/>
            <person name="Proux-Wera E."/>
            <person name="Oheigeartaigh S.S."/>
            <person name="Byrne K.P."/>
            <person name="Wolfe K.H."/>
        </authorList>
    </citation>
    <scope>NUCLEOTIDE SEQUENCE [LARGE SCALE GENOMIC DNA]</scope>
    <source>
        <strain evidence="4">ATCC 24235 / CBS 4417 / NBRC 1672 / NRRL Y-8282 / UCD 70-5</strain>
    </source>
</reference>
<feature type="region of interest" description="Disordered" evidence="1">
    <location>
        <begin position="354"/>
        <end position="392"/>
    </location>
</feature>
<dbReference type="Proteomes" id="UP000005666">
    <property type="component" value="Chromosome 1"/>
</dbReference>
<evidence type="ECO:0000313" key="3">
    <source>
        <dbReference type="EMBL" id="CCE61163.1"/>
    </source>
</evidence>